<sequence>MPAIDTGLRRVCVHWDAVAVDIVLPATIPVAVLLPSVIDILGVDCPDGHAVRYRLSMPGASGLDPSMTLGEHGIGDGTILVLSRSTSPLPGPRYFDVADAVAATVAAATESRDGPTHRRAVRLVGAAAAMLSAGVGGLVVLCNALDTNGSRDAATTGSFLSSGVLTLGLAAIARRGHQDQTAGLVLSAIATAFAGIAGFVAVPGPVGIPHVLLAAASSGVAAVVAMGVSGCGVVTLTAVSCAAVVITLAALAGVIGGMPLSAIASAAGLVSLGLLPVAPRVSIALAGLSPLPGTPQVTEIEPSGARVRRRAARADSFLTSLLAGLSISAAVGAVITVLTGAPRPSCTAFGTLTGALLLSHARSTDIRRMLTFAVSGIAVAATTFGVASSRAAMHGPWVAAATTASVVVALYVGFVGPSRPASPVVRRSTGLLEWLALAAMVPLTCWICGIYGAVRGLSLPW</sequence>
<evidence type="ECO:0000256" key="5">
    <source>
        <dbReference type="ARBA" id="ARBA00022989"/>
    </source>
</evidence>
<name>A0A1W9ZFW1_MYCAI</name>
<dbReference type="NCBIfam" id="TIGR03920">
    <property type="entry name" value="T7SS_EccD"/>
    <property type="match status" value="1"/>
</dbReference>
<feature type="transmembrane region" description="Helical" evidence="7">
    <location>
        <begin position="153"/>
        <end position="172"/>
    </location>
</feature>
<protein>
    <submittedName>
        <fullName evidence="9">Type VII secretion integral membrane protein EccD</fullName>
    </submittedName>
</protein>
<keyword evidence="10" id="KW-1185">Reference proteome</keyword>
<dbReference type="RefSeq" id="WP_245845402.1">
    <property type="nucleotide sequence ID" value="NZ_MVHG01000031.1"/>
</dbReference>
<feature type="domain" description="EccD-like transmembrane" evidence="8">
    <location>
        <begin position="129"/>
        <end position="457"/>
    </location>
</feature>
<comment type="caution">
    <text evidence="9">The sequence shown here is derived from an EMBL/GenBank/DDBJ whole genome shotgun (WGS) entry which is preliminary data.</text>
</comment>
<dbReference type="Pfam" id="PF19053">
    <property type="entry name" value="EccD"/>
    <property type="match status" value="1"/>
</dbReference>
<keyword evidence="5 7" id="KW-1133">Transmembrane helix</keyword>
<keyword evidence="3" id="KW-1003">Cell membrane</keyword>
<feature type="transmembrane region" description="Helical" evidence="7">
    <location>
        <begin position="208"/>
        <end position="226"/>
    </location>
</feature>
<feature type="transmembrane region" description="Helical" evidence="7">
    <location>
        <begin position="120"/>
        <end position="141"/>
    </location>
</feature>
<feature type="transmembrane region" description="Helical" evidence="7">
    <location>
        <begin position="233"/>
        <end position="254"/>
    </location>
</feature>
<feature type="transmembrane region" description="Helical" evidence="7">
    <location>
        <begin position="260"/>
        <end position="278"/>
    </location>
</feature>
<evidence type="ECO:0000256" key="6">
    <source>
        <dbReference type="ARBA" id="ARBA00023136"/>
    </source>
</evidence>
<dbReference type="Gene3D" id="3.10.20.90">
    <property type="entry name" value="Phosphatidylinositol 3-kinase Catalytic Subunit, Chain A, domain 1"/>
    <property type="match status" value="1"/>
</dbReference>
<organism evidence="9 10">
    <name type="scientific">Mycobacterium arosiense ATCC BAA-1401 = DSM 45069</name>
    <dbReference type="NCBI Taxonomy" id="1265311"/>
    <lineage>
        <taxon>Bacteria</taxon>
        <taxon>Bacillati</taxon>
        <taxon>Actinomycetota</taxon>
        <taxon>Actinomycetes</taxon>
        <taxon>Mycobacteriales</taxon>
        <taxon>Mycobacteriaceae</taxon>
        <taxon>Mycobacterium</taxon>
        <taxon>Mycobacterium avium complex (MAC)</taxon>
    </lineage>
</organism>
<keyword evidence="6 7" id="KW-0472">Membrane</keyword>
<comment type="similarity">
    <text evidence="2">Belongs to the EccD/Snm4 family.</text>
</comment>
<proteinExistence type="inferred from homology"/>
<dbReference type="GO" id="GO:0005886">
    <property type="term" value="C:plasma membrane"/>
    <property type="evidence" value="ECO:0007669"/>
    <property type="project" value="UniProtKB-SubCell"/>
</dbReference>
<dbReference type="PIRSF" id="PIRSF017804">
    <property type="entry name" value="Secretion_EccD1"/>
    <property type="match status" value="1"/>
</dbReference>
<feature type="transmembrane region" description="Helical" evidence="7">
    <location>
        <begin position="316"/>
        <end position="335"/>
    </location>
</feature>
<reference evidence="9 10" key="1">
    <citation type="submission" date="2016-12" db="EMBL/GenBank/DDBJ databases">
        <title>The new phylogeny of genus Mycobacterium.</title>
        <authorList>
            <person name="Tortoli E."/>
            <person name="Trovato A."/>
            <person name="Cirillo D.M."/>
        </authorList>
    </citation>
    <scope>NUCLEOTIDE SEQUENCE [LARGE SCALE GENOMIC DNA]</scope>
    <source>
        <strain evidence="9 10">DSM 45069</strain>
    </source>
</reference>
<gene>
    <name evidence="9" type="ORF">BST14_14235</name>
</gene>
<feature type="transmembrane region" description="Helical" evidence="7">
    <location>
        <begin position="394"/>
        <end position="414"/>
    </location>
</feature>
<feature type="transmembrane region" description="Helical" evidence="7">
    <location>
        <begin position="370"/>
        <end position="388"/>
    </location>
</feature>
<dbReference type="AlphaFoldDB" id="A0A1W9ZFW1"/>
<dbReference type="Pfam" id="PF08817">
    <property type="entry name" value="YukD"/>
    <property type="match status" value="1"/>
</dbReference>
<evidence type="ECO:0000256" key="4">
    <source>
        <dbReference type="ARBA" id="ARBA00022692"/>
    </source>
</evidence>
<evidence type="ECO:0000313" key="10">
    <source>
        <dbReference type="Proteomes" id="UP000192707"/>
    </source>
</evidence>
<accession>A0A1W9ZFW1</accession>
<dbReference type="InterPro" id="IPR006707">
    <property type="entry name" value="T7SS_EccD"/>
</dbReference>
<evidence type="ECO:0000256" key="2">
    <source>
        <dbReference type="ARBA" id="ARBA00006162"/>
    </source>
</evidence>
<evidence type="ECO:0000256" key="3">
    <source>
        <dbReference type="ARBA" id="ARBA00022475"/>
    </source>
</evidence>
<feature type="transmembrane region" description="Helical" evidence="7">
    <location>
        <begin position="184"/>
        <end position="202"/>
    </location>
</feature>
<evidence type="ECO:0000256" key="7">
    <source>
        <dbReference type="SAM" id="Phobius"/>
    </source>
</evidence>
<dbReference type="EMBL" id="MVHG01000031">
    <property type="protein sequence ID" value="ORA14118.1"/>
    <property type="molecule type" value="Genomic_DNA"/>
</dbReference>
<feature type="transmembrane region" description="Helical" evidence="7">
    <location>
        <begin position="434"/>
        <end position="454"/>
    </location>
</feature>
<dbReference type="Proteomes" id="UP000192707">
    <property type="component" value="Unassembled WGS sequence"/>
</dbReference>
<evidence type="ECO:0000259" key="8">
    <source>
        <dbReference type="Pfam" id="PF19053"/>
    </source>
</evidence>
<keyword evidence="4 7" id="KW-0812">Transmembrane</keyword>
<dbReference type="InterPro" id="IPR024962">
    <property type="entry name" value="YukD-like"/>
</dbReference>
<evidence type="ECO:0000313" key="9">
    <source>
        <dbReference type="EMBL" id="ORA14118.1"/>
    </source>
</evidence>
<dbReference type="InterPro" id="IPR044049">
    <property type="entry name" value="EccD_transm"/>
</dbReference>
<comment type="subcellular location">
    <subcellularLocation>
        <location evidence="1">Cell membrane</location>
        <topology evidence="1">Multi-pass membrane protein</topology>
    </subcellularLocation>
</comment>
<evidence type="ECO:0000256" key="1">
    <source>
        <dbReference type="ARBA" id="ARBA00004651"/>
    </source>
</evidence>